<evidence type="ECO:0000313" key="15">
    <source>
        <dbReference type="Proteomes" id="UP000223527"/>
    </source>
</evidence>
<comment type="similarity">
    <text evidence="3">Belongs to the NMT1/THI5 family.</text>
</comment>
<evidence type="ECO:0000256" key="8">
    <source>
        <dbReference type="ARBA" id="ARBA00022977"/>
    </source>
</evidence>
<evidence type="ECO:0000259" key="13">
    <source>
        <dbReference type="Pfam" id="PF09084"/>
    </source>
</evidence>
<comment type="catalytic activity">
    <reaction evidence="11">
        <text>N(6)-(pyridoxal phosphate)-L-lysyl-[4-amino-5-hydroxymethyl-2-methylpyrimidine phosphate synthase] + L-histidyl-[4-amino-5-hydroxymethyl-2-methylpyrimidine phosphate synthase] + 2 Fe(3+) + 4 H2O = L-lysyl-[4-amino-5-hydroxymethyl-2-methylpyrimidine phosphate synthase] + (2S)-2-amino-5-hydroxy-4-oxopentanoyl-[4-amino-5-hydroxymethyl-2-methylpyrimidine phosphate synthase] + 4-amino-2-methyl-5-(phosphooxymethyl)pyrimidine + 3-oxopropanoate + 2 Fe(2+) + 2 H(+)</text>
        <dbReference type="Rhea" id="RHEA:65756"/>
        <dbReference type="Rhea" id="RHEA-COMP:16892"/>
        <dbReference type="Rhea" id="RHEA-COMP:16893"/>
        <dbReference type="Rhea" id="RHEA-COMP:16894"/>
        <dbReference type="Rhea" id="RHEA-COMP:16895"/>
        <dbReference type="ChEBI" id="CHEBI:15377"/>
        <dbReference type="ChEBI" id="CHEBI:15378"/>
        <dbReference type="ChEBI" id="CHEBI:29033"/>
        <dbReference type="ChEBI" id="CHEBI:29034"/>
        <dbReference type="ChEBI" id="CHEBI:29969"/>
        <dbReference type="ChEBI" id="CHEBI:29979"/>
        <dbReference type="ChEBI" id="CHEBI:33190"/>
        <dbReference type="ChEBI" id="CHEBI:58354"/>
        <dbReference type="ChEBI" id="CHEBI:143915"/>
        <dbReference type="ChEBI" id="CHEBI:157692"/>
    </reaction>
    <physiologicalReaction direction="left-to-right" evidence="11">
        <dbReference type="Rhea" id="RHEA:65757"/>
    </physiologicalReaction>
</comment>
<dbReference type="PANTHER" id="PTHR31528">
    <property type="entry name" value="4-AMINO-5-HYDROXYMETHYL-2-METHYLPYRIMIDINE PHOSPHATE SYNTHASE THI11-RELATED"/>
    <property type="match status" value="1"/>
</dbReference>
<gene>
    <name evidence="14" type="ORF">CR162_04910</name>
</gene>
<evidence type="ECO:0000256" key="12">
    <source>
        <dbReference type="SAM" id="SignalP"/>
    </source>
</evidence>
<comment type="function">
    <text evidence="1">Responsible for the formation of the pyrimidine heterocycle in the thiamine biosynthesis pathway. Catalyzes the formation of hydroxymethylpyrimidine phosphate (HMP-P) from histidine and pyridoxal phosphate (PLP). The protein uses PLP and the active site histidine to form HMP-P, generating an inactive enzyme. The enzyme can only undergo a single turnover, which suggests it is a suicide enzyme.</text>
</comment>
<keyword evidence="12" id="KW-0732">Signal</keyword>
<feature type="signal peptide" evidence="12">
    <location>
        <begin position="1"/>
        <end position="29"/>
    </location>
</feature>
<comment type="pathway">
    <text evidence="2">Cofactor biosynthesis; thiamine diphosphate biosynthesis.</text>
</comment>
<dbReference type="Proteomes" id="UP000223527">
    <property type="component" value="Unassembled WGS sequence"/>
</dbReference>
<evidence type="ECO:0000256" key="9">
    <source>
        <dbReference type="ARBA" id="ARBA00023004"/>
    </source>
</evidence>
<keyword evidence="9" id="KW-0408">Iron</keyword>
<comment type="subunit">
    <text evidence="4">Homodimer.</text>
</comment>
<evidence type="ECO:0000313" key="14">
    <source>
        <dbReference type="EMBL" id="PHK96175.1"/>
    </source>
</evidence>
<keyword evidence="15" id="KW-1185">Reference proteome</keyword>
<evidence type="ECO:0000256" key="10">
    <source>
        <dbReference type="ARBA" id="ARBA00033171"/>
    </source>
</evidence>
<dbReference type="SUPFAM" id="SSF53850">
    <property type="entry name" value="Periplasmic binding protein-like II"/>
    <property type="match status" value="1"/>
</dbReference>
<name>A0A2C7AFE4_9PROT</name>
<dbReference type="Gene3D" id="3.40.190.10">
    <property type="entry name" value="Periplasmic binding protein-like II"/>
    <property type="match status" value="2"/>
</dbReference>
<sequence>MTGRTSMPATRRGLMLATAGTLLATPHLARGQAALTPVKFCLDWAFQGPQAPFLLAAENGYFRDEGLAVTIDRGFGSVDTPVKVATGAYDFGIADLSPVIRLRLTTPGSDLIAPVILMQGNPSAVMTLKRSGIAAPKDLEGRKLAAPESDAARQLFPSFAKATGLDASKITWMTVTPQLREPMLIRGEADAITGFEVSGKFSLRALNVAESDIVSLRYIDFGVPLLSTALLVRRPYAEANAKVVTGMIRAINRGHTAAWKDPDAAIAALVKRDSTAPRGVEKERMMANFGFIRTPEALSGGLGNMPEARVQAAIETIREAMNLPAELKASELYTPQYLPPAADLALPA</sequence>
<dbReference type="AlphaFoldDB" id="A0A2C7AFE4"/>
<keyword evidence="6" id="KW-0479">Metal-binding</keyword>
<evidence type="ECO:0000256" key="2">
    <source>
        <dbReference type="ARBA" id="ARBA00004948"/>
    </source>
</evidence>
<accession>A0A2C7AFE4</accession>
<protein>
    <recommendedName>
        <fullName evidence="10">Thiamine pyrimidine synthase</fullName>
    </recommendedName>
</protein>
<keyword evidence="8" id="KW-0784">Thiamine biosynthesis</keyword>
<dbReference type="GO" id="GO:0016740">
    <property type="term" value="F:transferase activity"/>
    <property type="evidence" value="ECO:0007669"/>
    <property type="project" value="UniProtKB-KW"/>
</dbReference>
<feature type="domain" description="SsuA/THI5-like" evidence="13">
    <location>
        <begin position="51"/>
        <end position="265"/>
    </location>
</feature>
<evidence type="ECO:0000256" key="7">
    <source>
        <dbReference type="ARBA" id="ARBA00022898"/>
    </source>
</evidence>
<feature type="chain" id="PRO_5012858315" description="Thiamine pyrimidine synthase" evidence="12">
    <location>
        <begin position="30"/>
        <end position="348"/>
    </location>
</feature>
<dbReference type="GO" id="GO:0009228">
    <property type="term" value="P:thiamine biosynthetic process"/>
    <property type="evidence" value="ECO:0007669"/>
    <property type="project" value="UniProtKB-KW"/>
</dbReference>
<reference evidence="14 15" key="1">
    <citation type="submission" date="2017-10" db="EMBL/GenBank/DDBJ databases">
        <authorList>
            <person name="Banno H."/>
            <person name="Chua N.-H."/>
        </authorList>
    </citation>
    <scope>NUCLEOTIDE SEQUENCE [LARGE SCALE GENOMIC DNA]</scope>
    <source>
        <strain evidence="14 15">YW11</strain>
    </source>
</reference>
<evidence type="ECO:0000256" key="5">
    <source>
        <dbReference type="ARBA" id="ARBA00022679"/>
    </source>
</evidence>
<organism evidence="14 15">
    <name type="scientific">Teichococcus rhizosphaerae</name>
    <dbReference type="NCBI Taxonomy" id="1335062"/>
    <lineage>
        <taxon>Bacteria</taxon>
        <taxon>Pseudomonadati</taxon>
        <taxon>Pseudomonadota</taxon>
        <taxon>Alphaproteobacteria</taxon>
        <taxon>Acetobacterales</taxon>
        <taxon>Roseomonadaceae</taxon>
        <taxon>Roseomonas</taxon>
    </lineage>
</organism>
<dbReference type="GO" id="GO:0046872">
    <property type="term" value="F:metal ion binding"/>
    <property type="evidence" value="ECO:0007669"/>
    <property type="project" value="UniProtKB-KW"/>
</dbReference>
<evidence type="ECO:0000256" key="11">
    <source>
        <dbReference type="ARBA" id="ARBA00048179"/>
    </source>
</evidence>
<keyword evidence="7" id="KW-0663">Pyridoxal phosphate</keyword>
<proteinExistence type="inferred from homology"/>
<comment type="caution">
    <text evidence="14">The sequence shown here is derived from an EMBL/GenBank/DDBJ whole genome shotgun (WGS) entry which is preliminary data.</text>
</comment>
<keyword evidence="5" id="KW-0808">Transferase</keyword>
<dbReference type="EMBL" id="PDNU01000004">
    <property type="protein sequence ID" value="PHK96175.1"/>
    <property type="molecule type" value="Genomic_DNA"/>
</dbReference>
<dbReference type="InterPro" id="IPR015168">
    <property type="entry name" value="SsuA/THI5"/>
</dbReference>
<dbReference type="OrthoDB" id="9815602at2"/>
<evidence type="ECO:0000256" key="1">
    <source>
        <dbReference type="ARBA" id="ARBA00003469"/>
    </source>
</evidence>
<evidence type="ECO:0000256" key="6">
    <source>
        <dbReference type="ARBA" id="ARBA00022723"/>
    </source>
</evidence>
<evidence type="ECO:0000256" key="4">
    <source>
        <dbReference type="ARBA" id="ARBA00011738"/>
    </source>
</evidence>
<dbReference type="PANTHER" id="PTHR31528:SF1">
    <property type="entry name" value="4-AMINO-5-HYDROXYMETHYL-2-METHYLPYRIMIDINE PHOSPHATE SYNTHASE THI11-RELATED"/>
    <property type="match status" value="1"/>
</dbReference>
<dbReference type="InterPro" id="IPR027939">
    <property type="entry name" value="NMT1/THI5"/>
</dbReference>
<evidence type="ECO:0000256" key="3">
    <source>
        <dbReference type="ARBA" id="ARBA00009406"/>
    </source>
</evidence>
<dbReference type="Pfam" id="PF09084">
    <property type="entry name" value="NMT1"/>
    <property type="match status" value="1"/>
</dbReference>